<dbReference type="PANTHER" id="PTHR34296:SF2">
    <property type="entry name" value="ABC TRANSPORTER GUANOSINE-BINDING PROTEIN NUPN"/>
    <property type="match status" value="1"/>
</dbReference>
<dbReference type="Pfam" id="PF02608">
    <property type="entry name" value="Bmp"/>
    <property type="match status" value="1"/>
</dbReference>
<dbReference type="PROSITE" id="PS51257">
    <property type="entry name" value="PROKAR_LIPOPROTEIN"/>
    <property type="match status" value="1"/>
</dbReference>
<dbReference type="InterPro" id="IPR028082">
    <property type="entry name" value="Peripla_BP_I"/>
</dbReference>
<dbReference type="EMBL" id="CP017269">
    <property type="protein sequence ID" value="AOT72420.1"/>
    <property type="molecule type" value="Genomic_DNA"/>
</dbReference>
<dbReference type="RefSeq" id="WP_069980729.1">
    <property type="nucleotide sequence ID" value="NZ_CP017269.1"/>
</dbReference>
<dbReference type="PANTHER" id="PTHR34296">
    <property type="entry name" value="TRANSCRIPTIONAL ACTIVATOR PROTEIN MED"/>
    <property type="match status" value="1"/>
</dbReference>
<keyword evidence="10" id="KW-1185">Reference proteome</keyword>
<evidence type="ECO:0000313" key="9">
    <source>
        <dbReference type="EMBL" id="AOT72420.1"/>
    </source>
</evidence>
<comment type="similarity">
    <text evidence="2">Belongs to the BMP lipoprotein family.</text>
</comment>
<dbReference type="Gene3D" id="3.40.50.2300">
    <property type="match status" value="2"/>
</dbReference>
<accession>A0A1D8GNC3</accession>
<dbReference type="CDD" id="cd06354">
    <property type="entry name" value="PBP1_PrnA-like"/>
    <property type="match status" value="1"/>
</dbReference>
<dbReference type="STRING" id="1424294.Gferi_24420"/>
<gene>
    <name evidence="9" type="ORF">Gferi_24420</name>
</gene>
<evidence type="ECO:0000313" key="10">
    <source>
        <dbReference type="Proteomes" id="UP000095743"/>
    </source>
</evidence>
<dbReference type="OrthoDB" id="9769871at2"/>
<dbReference type="KEGG" id="gfe:Gferi_24420"/>
<protein>
    <submittedName>
        <fullName evidence="9">BMP family ABC transporter substrate-binding protein</fullName>
    </submittedName>
</protein>
<feature type="signal peptide" evidence="7">
    <location>
        <begin position="1"/>
        <end position="28"/>
    </location>
</feature>
<dbReference type="AlphaFoldDB" id="A0A1D8GNC3"/>
<evidence type="ECO:0000256" key="4">
    <source>
        <dbReference type="ARBA" id="ARBA00022729"/>
    </source>
</evidence>
<evidence type="ECO:0000256" key="7">
    <source>
        <dbReference type="SAM" id="SignalP"/>
    </source>
</evidence>
<feature type="chain" id="PRO_5009107538" evidence="7">
    <location>
        <begin position="29"/>
        <end position="344"/>
    </location>
</feature>
<keyword evidence="6" id="KW-0449">Lipoprotein</keyword>
<dbReference type="SUPFAM" id="SSF53822">
    <property type="entry name" value="Periplasmic binding protein-like I"/>
    <property type="match status" value="1"/>
</dbReference>
<dbReference type="Proteomes" id="UP000095743">
    <property type="component" value="Chromosome"/>
</dbReference>
<comment type="subcellular location">
    <subcellularLocation>
        <location evidence="1">Cell membrane</location>
        <topology evidence="1">Lipid-anchor</topology>
    </subcellularLocation>
</comment>
<feature type="domain" description="ABC transporter substrate-binding protein PnrA-like" evidence="8">
    <location>
        <begin position="44"/>
        <end position="337"/>
    </location>
</feature>
<dbReference type="InterPro" id="IPR050957">
    <property type="entry name" value="BMP_lipoprotein"/>
</dbReference>
<keyword evidence="5" id="KW-0472">Membrane</keyword>
<keyword evidence="4 7" id="KW-0732">Signal</keyword>
<name>A0A1D8GNC3_9FIRM</name>
<evidence type="ECO:0000256" key="6">
    <source>
        <dbReference type="ARBA" id="ARBA00023288"/>
    </source>
</evidence>
<reference evidence="9 10" key="1">
    <citation type="submission" date="2016-09" db="EMBL/GenBank/DDBJ databases">
        <title>Genomic analysis reveals versatility of anaerobic energy metabolism of Geosporobacter ferrireducens IRF9 of phylum Firmicutes.</title>
        <authorList>
            <person name="Kim S.-J."/>
        </authorList>
    </citation>
    <scope>NUCLEOTIDE SEQUENCE [LARGE SCALE GENOMIC DNA]</scope>
    <source>
        <strain evidence="9 10">IRF9</strain>
    </source>
</reference>
<evidence type="ECO:0000256" key="3">
    <source>
        <dbReference type="ARBA" id="ARBA00022475"/>
    </source>
</evidence>
<organism evidence="9 10">
    <name type="scientific">Geosporobacter ferrireducens</name>
    <dbReference type="NCBI Taxonomy" id="1424294"/>
    <lineage>
        <taxon>Bacteria</taxon>
        <taxon>Bacillati</taxon>
        <taxon>Bacillota</taxon>
        <taxon>Clostridia</taxon>
        <taxon>Peptostreptococcales</taxon>
        <taxon>Thermotaleaceae</taxon>
        <taxon>Geosporobacter</taxon>
    </lineage>
</organism>
<evidence type="ECO:0000256" key="2">
    <source>
        <dbReference type="ARBA" id="ARBA00008610"/>
    </source>
</evidence>
<evidence type="ECO:0000256" key="1">
    <source>
        <dbReference type="ARBA" id="ARBA00004193"/>
    </source>
</evidence>
<dbReference type="GO" id="GO:0005886">
    <property type="term" value="C:plasma membrane"/>
    <property type="evidence" value="ECO:0007669"/>
    <property type="project" value="UniProtKB-SubCell"/>
</dbReference>
<evidence type="ECO:0000256" key="5">
    <source>
        <dbReference type="ARBA" id="ARBA00023136"/>
    </source>
</evidence>
<sequence length="344" mass="37093">MLRKRMSVFLAMVLVLGLLAGCAPKAPAPQGETPAPAEQAVKIAMVTDVGGVNDRSFNQSAWEGLQRAKSELGVEANYLESRQEADYETNIETLVDQGNDLVWGIGFLMGNTIEDAAQNYPDQKFAIIDYAYENTPANLVGVVFKEQEASFLVGYIAGKMTKTNKVGFIGGMDFDVIHRFHYGFKAGVKFANPDAEVLEQYAGAFDKPAIGRSIAEGMYQQGADIIFHAAGDTGNGMIEVAREQNKFAIGVDKDQNADAPDHVITSAMKRVDNAMFNIAEELKDGNFPGGTTVVYGLAEGGVDIAPTSDKHVPAEILAEVESLKGKIVSGEIKVPQSKEEFEAQ</sequence>
<keyword evidence="3" id="KW-1003">Cell membrane</keyword>
<dbReference type="InterPro" id="IPR003760">
    <property type="entry name" value="PnrA-like"/>
</dbReference>
<evidence type="ECO:0000259" key="8">
    <source>
        <dbReference type="Pfam" id="PF02608"/>
    </source>
</evidence>
<proteinExistence type="inferred from homology"/>